<comment type="similarity">
    <text evidence="1">Belongs to the Orn/Lys/Arg decarboxylase class-I family.</text>
</comment>
<evidence type="ECO:0000313" key="6">
    <source>
        <dbReference type="EMBL" id="OUM31403.1"/>
    </source>
</evidence>
<dbReference type="InterPro" id="IPR000310">
    <property type="entry name" value="Orn/Lys/Arg_deCO2ase_major_dom"/>
</dbReference>
<dbReference type="GO" id="GO:0006520">
    <property type="term" value="P:amino acid metabolic process"/>
    <property type="evidence" value="ECO:0007669"/>
    <property type="project" value="InterPro"/>
</dbReference>
<dbReference type="PANTHER" id="PTHR45229:SF3">
    <property type="entry name" value="BIODEGRADATIVE ARGININE DECARBOXYLASE"/>
    <property type="match status" value="1"/>
</dbReference>
<evidence type="ECO:0000313" key="7">
    <source>
        <dbReference type="Proteomes" id="UP000196082"/>
    </source>
</evidence>
<organism evidence="6 7">
    <name type="scientific">Pseudomonas putida</name>
    <name type="common">Arthrobacter siderocapsulatus</name>
    <dbReference type="NCBI Taxonomy" id="303"/>
    <lineage>
        <taxon>Bacteria</taxon>
        <taxon>Pseudomonadati</taxon>
        <taxon>Pseudomonadota</taxon>
        <taxon>Gammaproteobacteria</taxon>
        <taxon>Pseudomonadales</taxon>
        <taxon>Pseudomonadaceae</taxon>
        <taxon>Pseudomonas</taxon>
    </lineage>
</organism>
<dbReference type="EMBL" id="NFSB01000078">
    <property type="protein sequence ID" value="OUM31403.1"/>
    <property type="molecule type" value="Genomic_DNA"/>
</dbReference>
<dbReference type="InterPro" id="IPR011193">
    <property type="entry name" value="Orn/lys/arg_de-COase"/>
</dbReference>
<sequence>MTPTIVYSVLFDVHAWEGVQTVPLHMAGNLAQASALLLTPDDALQANVREALVRWRIPLFIALPPVDDPVPAANEGCLVLPLSEFHRARLTAAALAFDNQVLPPFTRTVASFVGKRRPTFACPGHQGGACLQQHPAGARFAQLLGPGVFHADVPHAAPELGDVLSHEGPVQQAEQLAARVFGADDTWFVLNGTSTANKVVASALLSAGDLVLMDRNNHKSVFLGALVQCGALPVYLDNVRDERGLLGGYRLGALDEARLRSRVKQICEHRAHEPRPFRLAVIQQTTCDGVVVDAAALLARIGHLCDYVLFDGAWAGYEPFVPALAGLSPLKVHLTETSPGIVVTQSVHKQMSGLSQTSQIHKKDKHIRHLRRYCRWPVFNAAFMQHASTSPSYPLFMSLEVNAAMLADGEGERHWQQALSASQALRDHVAGRCRLIRPLAPTVSDASTEYQPQGALRIEPGLHHVDPCKVIFITRGQLDIPACLVTQYLRDCDFTPEKTDFYSFTLLMTPSSDSAVLMRLVDALEAFEAHLLQGTEALQVLPSLRAAPEPYHGISLATLGEHINKFYRAHQLEQRQSEIFSVIEVAQADRSPYQANQQFVRGEASLVRVGQVAGRVAAEGVIPYPPGIMCIAPGERWTSALVAYLLAIEALSAQYPEFAPHIQGVHAIRNEDGSTSLGVFVLG</sequence>
<dbReference type="GO" id="GO:0030170">
    <property type="term" value="F:pyridoxal phosphate binding"/>
    <property type="evidence" value="ECO:0007669"/>
    <property type="project" value="TreeGrafter"/>
</dbReference>
<dbReference type="PANTHER" id="PTHR45229">
    <property type="entry name" value="CONSTITUTIVE ORNITHINE DECARBOXYLASE"/>
    <property type="match status" value="1"/>
</dbReference>
<gene>
    <name evidence="6" type="ORF">B8W72_15570</name>
</gene>
<evidence type="ECO:0000256" key="3">
    <source>
        <dbReference type="ARBA" id="ARBA00022898"/>
    </source>
</evidence>
<dbReference type="PROSITE" id="PS00703">
    <property type="entry name" value="OKR_DC_1"/>
    <property type="match status" value="1"/>
</dbReference>
<evidence type="ECO:0000259" key="5">
    <source>
        <dbReference type="PROSITE" id="PS00703"/>
    </source>
</evidence>
<dbReference type="InterPro" id="IPR015422">
    <property type="entry name" value="PyrdxlP-dep_Trfase_small"/>
</dbReference>
<dbReference type="Gene3D" id="3.90.100.10">
    <property type="entry name" value="Orn/Lys/Arg decarboxylase, C-terminal domain"/>
    <property type="match status" value="1"/>
</dbReference>
<dbReference type="SUPFAM" id="SSF53383">
    <property type="entry name" value="PLP-dependent transferases"/>
    <property type="match status" value="1"/>
</dbReference>
<name>A0A1Y3L8E9_PSEPU</name>
<dbReference type="GO" id="GO:0005829">
    <property type="term" value="C:cytosol"/>
    <property type="evidence" value="ECO:0007669"/>
    <property type="project" value="TreeGrafter"/>
</dbReference>
<proteinExistence type="inferred from homology"/>
<dbReference type="InterPro" id="IPR015424">
    <property type="entry name" value="PyrdxlP-dep_Trfase"/>
</dbReference>
<dbReference type="Gene3D" id="3.90.1150.10">
    <property type="entry name" value="Aspartate Aminotransferase, domain 1"/>
    <property type="match status" value="1"/>
</dbReference>
<evidence type="ECO:0000256" key="1">
    <source>
        <dbReference type="ARBA" id="ARBA00010671"/>
    </source>
</evidence>
<dbReference type="RefSeq" id="WP_086976657.1">
    <property type="nucleotide sequence ID" value="NZ_NFSB01000078.1"/>
</dbReference>
<dbReference type="Gene3D" id="3.40.640.10">
    <property type="entry name" value="Type I PLP-dependent aspartate aminotransferase-like (Major domain)"/>
    <property type="match status" value="1"/>
</dbReference>
<dbReference type="InterPro" id="IPR015421">
    <property type="entry name" value="PyrdxlP-dep_Trfase_major"/>
</dbReference>
<keyword evidence="2" id="KW-0210">Decarboxylase</keyword>
<dbReference type="Proteomes" id="UP000196082">
    <property type="component" value="Unassembled WGS sequence"/>
</dbReference>
<accession>A0A1Y3L8E9</accession>
<reference evidence="6 7" key="1">
    <citation type="submission" date="2017-05" db="EMBL/GenBank/DDBJ databases">
        <title>Whole genome sequence of Pseudomonas putida isolate 1312 commercialized as a biostimulant.</title>
        <authorList>
            <person name="Crovadore J."/>
            <person name="Blanc P."/>
            <person name="Chablais R."/>
            <person name="Cochard B."/>
            <person name="Grizard D."/>
            <person name="Lefort F."/>
        </authorList>
    </citation>
    <scope>NUCLEOTIDE SEQUENCE [LARGE SCALE GENOMIC DNA]</scope>
    <source>
        <strain evidence="6 7">1312</strain>
    </source>
</reference>
<keyword evidence="3" id="KW-0663">Pyridoxal phosphate</keyword>
<dbReference type="GO" id="GO:0016831">
    <property type="term" value="F:carboxy-lyase activity"/>
    <property type="evidence" value="ECO:0007669"/>
    <property type="project" value="UniProtKB-KW"/>
</dbReference>
<comment type="caution">
    <text evidence="6">The sequence shown here is derived from an EMBL/GenBank/DDBJ whole genome shotgun (WGS) entry which is preliminary data.</text>
</comment>
<dbReference type="AlphaFoldDB" id="A0A1Y3L8E9"/>
<dbReference type="Pfam" id="PF03711">
    <property type="entry name" value="OKR_DC_1_C"/>
    <property type="match status" value="1"/>
</dbReference>
<evidence type="ECO:0000256" key="4">
    <source>
        <dbReference type="ARBA" id="ARBA00023239"/>
    </source>
</evidence>
<dbReference type="SUPFAM" id="SSF55904">
    <property type="entry name" value="Ornithine decarboxylase C-terminal domain"/>
    <property type="match status" value="1"/>
</dbReference>
<protein>
    <submittedName>
        <fullName evidence="6">Ornithine decarboxylase</fullName>
    </submittedName>
</protein>
<keyword evidence="4" id="KW-0456">Lyase</keyword>
<feature type="domain" description="Orn/Lys/Arg decarboxylases family 1 pyridoxal-P attachment site" evidence="5">
    <location>
        <begin position="344"/>
        <end position="358"/>
    </location>
</feature>
<dbReference type="InterPro" id="IPR008286">
    <property type="entry name" value="Prn/Lys/Arg_de-COase_C"/>
</dbReference>
<dbReference type="Pfam" id="PF01276">
    <property type="entry name" value="OKR_DC_1"/>
    <property type="match status" value="1"/>
</dbReference>
<dbReference type="InterPro" id="IPR036633">
    <property type="entry name" value="Prn/Lys/Arg_de-COase_C_sf"/>
</dbReference>
<evidence type="ECO:0000256" key="2">
    <source>
        <dbReference type="ARBA" id="ARBA00022793"/>
    </source>
</evidence>